<gene>
    <name evidence="8" type="ORF">KIPB_004406</name>
</gene>
<dbReference type="Pfam" id="PF00443">
    <property type="entry name" value="UCH"/>
    <property type="match status" value="1"/>
</dbReference>
<dbReference type="SUPFAM" id="SSF54001">
    <property type="entry name" value="Cysteine proteinases"/>
    <property type="match status" value="1"/>
</dbReference>
<proteinExistence type="inferred from homology"/>
<protein>
    <recommendedName>
        <fullName evidence="6">Ubiquitin carboxyl-terminal hydrolase</fullName>
        <ecNumber evidence="6">3.4.19.12</ecNumber>
    </recommendedName>
</protein>
<dbReference type="PROSITE" id="PS00973">
    <property type="entry name" value="USP_2"/>
    <property type="match status" value="1"/>
</dbReference>
<keyword evidence="9" id="KW-1185">Reference proteome</keyword>
<evidence type="ECO:0000256" key="4">
    <source>
        <dbReference type="ARBA" id="ARBA00022801"/>
    </source>
</evidence>
<comment type="catalytic activity">
    <reaction evidence="1 6">
        <text>Thiol-dependent hydrolysis of ester, thioester, amide, peptide and isopeptide bonds formed by the C-terminal Gly of ubiquitin (a 76-residue protein attached to proteins as an intracellular targeting signal).</text>
        <dbReference type="EC" id="3.4.19.12"/>
    </reaction>
</comment>
<feature type="domain" description="USP" evidence="7">
    <location>
        <begin position="82"/>
        <end position="407"/>
    </location>
</feature>
<dbReference type="PANTHER" id="PTHR43982:SF1">
    <property type="entry name" value="UBIQUITIN CARBOXYL-TERMINAL HYDROLASE 14"/>
    <property type="match status" value="1"/>
</dbReference>
<evidence type="ECO:0000259" key="7">
    <source>
        <dbReference type="PROSITE" id="PS50235"/>
    </source>
</evidence>
<dbReference type="Gene3D" id="3.90.70.10">
    <property type="entry name" value="Cysteine proteinases"/>
    <property type="match status" value="1"/>
</dbReference>
<dbReference type="InterPro" id="IPR038765">
    <property type="entry name" value="Papain-like_cys_pep_sf"/>
</dbReference>
<comment type="caution">
    <text evidence="8">The sequence shown here is derived from an EMBL/GenBank/DDBJ whole genome shotgun (WGS) entry which is preliminary data.</text>
</comment>
<evidence type="ECO:0000256" key="6">
    <source>
        <dbReference type="RuleBase" id="RU366025"/>
    </source>
</evidence>
<dbReference type="GO" id="GO:0061136">
    <property type="term" value="P:regulation of proteasomal protein catabolic process"/>
    <property type="evidence" value="ECO:0007669"/>
    <property type="project" value="TreeGrafter"/>
</dbReference>
<dbReference type="AlphaFoldDB" id="A0A9K3CVM6"/>
<keyword evidence="2 6" id="KW-0645">Protease</keyword>
<dbReference type="Proteomes" id="UP000265618">
    <property type="component" value="Unassembled WGS sequence"/>
</dbReference>
<accession>A0A9K3CVM6</accession>
<evidence type="ECO:0000313" key="8">
    <source>
        <dbReference type="EMBL" id="GIQ83138.1"/>
    </source>
</evidence>
<dbReference type="InterPro" id="IPR018200">
    <property type="entry name" value="USP_CS"/>
</dbReference>
<comment type="similarity">
    <text evidence="6">Belongs to the peptidase C19 family.</text>
</comment>
<evidence type="ECO:0000256" key="2">
    <source>
        <dbReference type="ARBA" id="ARBA00022670"/>
    </source>
</evidence>
<dbReference type="GO" id="GO:0043161">
    <property type="term" value="P:proteasome-mediated ubiquitin-dependent protein catabolic process"/>
    <property type="evidence" value="ECO:0007669"/>
    <property type="project" value="InterPro"/>
</dbReference>
<feature type="non-terminal residue" evidence="8">
    <location>
        <position position="411"/>
    </location>
</feature>
<dbReference type="PANTHER" id="PTHR43982">
    <property type="entry name" value="UBIQUITIN CARBOXYL-TERMINAL HYDROLASE"/>
    <property type="match status" value="1"/>
</dbReference>
<evidence type="ECO:0000256" key="5">
    <source>
        <dbReference type="ARBA" id="ARBA00022807"/>
    </source>
</evidence>
<evidence type="ECO:0000256" key="1">
    <source>
        <dbReference type="ARBA" id="ARBA00000707"/>
    </source>
</evidence>
<reference evidence="8 9" key="1">
    <citation type="journal article" date="2018" name="PLoS ONE">
        <title>The draft genome of Kipferlia bialata reveals reductive genome evolution in fornicate parasites.</title>
        <authorList>
            <person name="Tanifuji G."/>
            <person name="Takabayashi S."/>
            <person name="Kume K."/>
            <person name="Takagi M."/>
            <person name="Nakayama T."/>
            <person name="Kamikawa R."/>
            <person name="Inagaki Y."/>
            <person name="Hashimoto T."/>
        </authorList>
    </citation>
    <scope>NUCLEOTIDE SEQUENCE [LARGE SCALE GENOMIC DNA]</scope>
    <source>
        <strain evidence="8">NY0173</strain>
    </source>
</reference>
<dbReference type="InterPro" id="IPR001394">
    <property type="entry name" value="Peptidase_C19_UCH"/>
</dbReference>
<dbReference type="EMBL" id="BDIP01000940">
    <property type="protein sequence ID" value="GIQ83138.1"/>
    <property type="molecule type" value="Genomic_DNA"/>
</dbReference>
<dbReference type="GO" id="GO:0016579">
    <property type="term" value="P:protein deubiquitination"/>
    <property type="evidence" value="ECO:0007669"/>
    <property type="project" value="InterPro"/>
</dbReference>
<keyword evidence="3 6" id="KW-0833">Ubl conjugation pathway</keyword>
<dbReference type="OrthoDB" id="333239at2759"/>
<dbReference type="GO" id="GO:0070628">
    <property type="term" value="F:proteasome binding"/>
    <property type="evidence" value="ECO:0007669"/>
    <property type="project" value="TreeGrafter"/>
</dbReference>
<name>A0A9K3CVM6_9EUKA</name>
<dbReference type="InterPro" id="IPR044635">
    <property type="entry name" value="UBP14-like"/>
</dbReference>
<evidence type="ECO:0000313" key="9">
    <source>
        <dbReference type="Proteomes" id="UP000265618"/>
    </source>
</evidence>
<sequence>EYDGLTFRVQLQTVTGLSTNRQYVLGLPCRRPLKDTDMLRAVGMADGMTLILMGTDRVAASGQGDASAVVEEEEVIAAVNAPGIQQLGNTCYLNSVLQALHSMEELGEVLGRYNPSSPNDSDHVLVVELMKVFSQLSVERNTVFPMKLLAAFRGRFPDFGQLTEAGAPMQHDAEEAMTVLLQDGVSRCLSFPMRRTRRLMDGDTVVQEEVTEETLDRLQCYIDRETTALLPQLLRQKHSSVERGSGDDKKEWLEEVEVNGSSPYLLVQMMRFAWNQAEQTKAKLLRDVAHPNVLDMAPLATPELKEQYEKKRDYLRKKAESQGEDTPMGQEELEVVEGPTGYYDLHAVISHIGRSANSGHYVCWAKKRDQWLLFDDEQVSTASDEEIRRLKGGADSHIAYMLIYQARDTLI</sequence>
<evidence type="ECO:0000256" key="3">
    <source>
        <dbReference type="ARBA" id="ARBA00022786"/>
    </source>
</evidence>
<dbReference type="PROSITE" id="PS50235">
    <property type="entry name" value="USP_3"/>
    <property type="match status" value="1"/>
</dbReference>
<keyword evidence="5 6" id="KW-0788">Thiol protease</keyword>
<dbReference type="GO" id="GO:0004843">
    <property type="term" value="F:cysteine-type deubiquitinase activity"/>
    <property type="evidence" value="ECO:0007669"/>
    <property type="project" value="UniProtKB-UniRule"/>
</dbReference>
<keyword evidence="4 6" id="KW-0378">Hydrolase</keyword>
<dbReference type="InterPro" id="IPR028889">
    <property type="entry name" value="USP"/>
</dbReference>
<dbReference type="PROSITE" id="PS00972">
    <property type="entry name" value="USP_1"/>
    <property type="match status" value="1"/>
</dbReference>
<dbReference type="EC" id="3.4.19.12" evidence="6"/>
<organism evidence="8 9">
    <name type="scientific">Kipferlia bialata</name>
    <dbReference type="NCBI Taxonomy" id="797122"/>
    <lineage>
        <taxon>Eukaryota</taxon>
        <taxon>Metamonada</taxon>
        <taxon>Carpediemonas-like organisms</taxon>
        <taxon>Kipferlia</taxon>
    </lineage>
</organism>
<dbReference type="Gene3D" id="3.10.20.90">
    <property type="entry name" value="Phosphatidylinositol 3-kinase Catalytic Subunit, Chain A, domain 1"/>
    <property type="match status" value="1"/>
</dbReference>